<dbReference type="RefSeq" id="WP_186900783.1">
    <property type="nucleotide sequence ID" value="NZ_JACOOT010000004.1"/>
</dbReference>
<keyword evidence="3" id="KW-1185">Reference proteome</keyword>
<organism evidence="2 3">
    <name type="scientific">Blautia segnis</name>
    <dbReference type="NCBI Taxonomy" id="2763030"/>
    <lineage>
        <taxon>Bacteria</taxon>
        <taxon>Bacillati</taxon>
        <taxon>Bacillota</taxon>
        <taxon>Clostridia</taxon>
        <taxon>Lachnospirales</taxon>
        <taxon>Lachnospiraceae</taxon>
        <taxon>Blautia</taxon>
    </lineage>
</organism>
<dbReference type="EMBL" id="JACOOT010000004">
    <property type="protein sequence ID" value="MBC5649923.1"/>
    <property type="molecule type" value="Genomic_DNA"/>
</dbReference>
<reference evidence="2 3" key="1">
    <citation type="submission" date="2020-08" db="EMBL/GenBank/DDBJ databases">
        <title>Genome public.</title>
        <authorList>
            <person name="Liu C."/>
            <person name="Sun Q."/>
        </authorList>
    </citation>
    <scope>NUCLEOTIDE SEQUENCE [LARGE SCALE GENOMIC DNA]</scope>
    <source>
        <strain evidence="2 3">BX17</strain>
    </source>
</reference>
<evidence type="ECO:0000313" key="2">
    <source>
        <dbReference type="EMBL" id="MBC5649923.1"/>
    </source>
</evidence>
<comment type="caution">
    <text evidence="2">The sequence shown here is derived from an EMBL/GenBank/DDBJ whole genome shotgun (WGS) entry which is preliminary data.</text>
</comment>
<accession>A0A8I0AGF7</accession>
<sequence length="107" mass="12348">MDIDSIIKALTKDALYTYEFDVTTGIVEKDHTGETTYDVTYRRRNDSDHCHDRQCLRGRYPGIQGSRNERAHIPTPGHHQSSVSYLQIYKEITPKFQTAVQPEPISH</sequence>
<feature type="region of interest" description="Disordered" evidence="1">
    <location>
        <begin position="60"/>
        <end position="80"/>
    </location>
</feature>
<proteinExistence type="predicted"/>
<dbReference type="Proteomes" id="UP000652847">
    <property type="component" value="Unassembled WGS sequence"/>
</dbReference>
<evidence type="ECO:0000256" key="1">
    <source>
        <dbReference type="SAM" id="MobiDB-lite"/>
    </source>
</evidence>
<evidence type="ECO:0000313" key="3">
    <source>
        <dbReference type="Proteomes" id="UP000652847"/>
    </source>
</evidence>
<protein>
    <submittedName>
        <fullName evidence="2">Uncharacterized protein</fullName>
    </submittedName>
</protein>
<dbReference type="AlphaFoldDB" id="A0A8I0AGF7"/>
<name>A0A8I0AGF7_9FIRM</name>
<gene>
    <name evidence="2" type="ORF">H8S54_01990</name>
</gene>